<protein>
    <submittedName>
        <fullName evidence="2">Uncharacterized protein</fullName>
    </submittedName>
</protein>
<keyword evidence="1" id="KW-0812">Transmembrane</keyword>
<evidence type="ECO:0000313" key="3">
    <source>
        <dbReference type="Proteomes" id="UP001237737"/>
    </source>
</evidence>
<dbReference type="Proteomes" id="UP001237737">
    <property type="component" value="Unassembled WGS sequence"/>
</dbReference>
<evidence type="ECO:0000313" key="2">
    <source>
        <dbReference type="EMBL" id="MDQ0010666.1"/>
    </source>
</evidence>
<gene>
    <name evidence="2" type="ORF">J2T07_002872</name>
</gene>
<comment type="caution">
    <text evidence="2">The sequence shown here is derived from an EMBL/GenBank/DDBJ whole genome shotgun (WGS) entry which is preliminary data.</text>
</comment>
<dbReference type="RefSeq" id="WP_306850771.1">
    <property type="nucleotide sequence ID" value="NZ_JAUSSK010000004.1"/>
</dbReference>
<reference evidence="2 3" key="1">
    <citation type="submission" date="2023-07" db="EMBL/GenBank/DDBJ databases">
        <title>Sorghum-associated microbial communities from plants grown in Nebraska, USA.</title>
        <authorList>
            <person name="Schachtman D."/>
        </authorList>
    </citation>
    <scope>NUCLEOTIDE SEQUENCE [LARGE SCALE GENOMIC DNA]</scope>
    <source>
        <strain evidence="2 3">CC60</strain>
    </source>
</reference>
<organism evidence="2 3">
    <name type="scientific">Luteibacter jiangsuensis</name>
    <dbReference type="NCBI Taxonomy" id="637577"/>
    <lineage>
        <taxon>Bacteria</taxon>
        <taxon>Pseudomonadati</taxon>
        <taxon>Pseudomonadota</taxon>
        <taxon>Gammaproteobacteria</taxon>
        <taxon>Lysobacterales</taxon>
        <taxon>Rhodanobacteraceae</taxon>
        <taxon>Luteibacter</taxon>
    </lineage>
</organism>
<evidence type="ECO:0000256" key="1">
    <source>
        <dbReference type="SAM" id="Phobius"/>
    </source>
</evidence>
<proteinExistence type="predicted"/>
<keyword evidence="1" id="KW-1133">Transmembrane helix</keyword>
<sequence length="111" mass="12721">MKSLAHTDLTTFYGSASEIYDHLKREQERDVFLHRVAYTAFVGMTIIAAIAFSTGWAIAPWLTVVAVFCFERTLWWGREVSCRNQTMHVLTFRRLPVEDLSPMNVAARHSA</sequence>
<keyword evidence="3" id="KW-1185">Reference proteome</keyword>
<accession>A0ABT9T073</accession>
<dbReference type="EMBL" id="JAUSSK010000004">
    <property type="protein sequence ID" value="MDQ0010666.1"/>
    <property type="molecule type" value="Genomic_DNA"/>
</dbReference>
<keyword evidence="1" id="KW-0472">Membrane</keyword>
<feature type="transmembrane region" description="Helical" evidence="1">
    <location>
        <begin position="58"/>
        <end position="77"/>
    </location>
</feature>
<feature type="transmembrane region" description="Helical" evidence="1">
    <location>
        <begin position="32"/>
        <end position="52"/>
    </location>
</feature>
<name>A0ABT9T073_9GAMM</name>